<proteinExistence type="predicted"/>
<evidence type="ECO:0000256" key="1">
    <source>
        <dbReference type="SAM" id="MobiDB-lite"/>
    </source>
</evidence>
<feature type="region of interest" description="Disordered" evidence="1">
    <location>
        <begin position="167"/>
        <end position="189"/>
    </location>
</feature>
<dbReference type="EMBL" id="AZBU02000006">
    <property type="protein sequence ID" value="TKR73091.1"/>
    <property type="molecule type" value="Genomic_DNA"/>
</dbReference>
<dbReference type="AlphaFoldDB" id="A0A4U5MTJ9"/>
<dbReference type="Proteomes" id="UP000298663">
    <property type="component" value="Unassembled WGS sequence"/>
</dbReference>
<gene>
    <name evidence="2" type="ORF">L596_020442</name>
</gene>
<feature type="region of interest" description="Disordered" evidence="1">
    <location>
        <begin position="1"/>
        <end position="36"/>
    </location>
</feature>
<feature type="region of interest" description="Disordered" evidence="1">
    <location>
        <begin position="354"/>
        <end position="386"/>
    </location>
</feature>
<accession>A0A4U5MTJ9</accession>
<reference evidence="2 3" key="1">
    <citation type="journal article" date="2015" name="Genome Biol.">
        <title>Comparative genomics of Steinernema reveals deeply conserved gene regulatory networks.</title>
        <authorList>
            <person name="Dillman A.R."/>
            <person name="Macchietto M."/>
            <person name="Porter C.F."/>
            <person name="Rogers A."/>
            <person name="Williams B."/>
            <person name="Antoshechkin I."/>
            <person name="Lee M.M."/>
            <person name="Goodwin Z."/>
            <person name="Lu X."/>
            <person name="Lewis E.E."/>
            <person name="Goodrich-Blair H."/>
            <person name="Stock S.P."/>
            <person name="Adams B.J."/>
            <person name="Sternberg P.W."/>
            <person name="Mortazavi A."/>
        </authorList>
    </citation>
    <scope>NUCLEOTIDE SEQUENCE [LARGE SCALE GENOMIC DNA]</scope>
    <source>
        <strain evidence="2 3">ALL</strain>
    </source>
</reference>
<evidence type="ECO:0000313" key="3">
    <source>
        <dbReference type="Proteomes" id="UP000298663"/>
    </source>
</evidence>
<comment type="caution">
    <text evidence="2">The sequence shown here is derived from an EMBL/GenBank/DDBJ whole genome shotgun (WGS) entry which is preliminary data.</text>
</comment>
<sequence>MAMSASLRLETGDDEQEDFYSLSLPPKPDNKKRKTQSCTIHFKPAKEPKEAKTSIETLSYICWINFGRKPLPVCVFYKFFLAHFKSRLDDDSCAKAIRCSLHIKFQECGHQQSRVGDTKPANVYVPKAQDEGLLKCKADLCLTDPHSRRTLEDSLKNPDLLEQLVRGTWGPRTPEGDPLPTSKEEVEMDKKKRIEAEKLEKIKLKKEKQVAHKASTPRFNQPQNLTQPMHVPLHNYGQHTAYTYYTPTTSAHMVHMPSRGAQMVPMSPLNVSSPSPRIQGNYNIPNYHDPVMHNDVYQNPAAPMVPMNSVATSPAYGSSSNYYPNHTTHNPYPDLNYSHQYQTINVPHSYPIYQQRNPKRSKHNGDEAGPIQQSAVGQSSTDYLEI</sequence>
<protein>
    <submittedName>
        <fullName evidence="2">Uncharacterized protein</fullName>
    </submittedName>
</protein>
<evidence type="ECO:0000313" key="2">
    <source>
        <dbReference type="EMBL" id="TKR73091.1"/>
    </source>
</evidence>
<name>A0A4U5MTJ9_STECR</name>
<reference evidence="2 3" key="2">
    <citation type="journal article" date="2019" name="G3 (Bethesda)">
        <title>Hybrid Assembly of the Genome of the Entomopathogenic Nematode Steinernema carpocapsae Identifies the X-Chromosome.</title>
        <authorList>
            <person name="Serra L."/>
            <person name="Macchietto M."/>
            <person name="Macias-Munoz A."/>
            <person name="McGill C.J."/>
            <person name="Rodriguez I.M."/>
            <person name="Rodriguez B."/>
            <person name="Murad R."/>
            <person name="Mortazavi A."/>
        </authorList>
    </citation>
    <scope>NUCLEOTIDE SEQUENCE [LARGE SCALE GENOMIC DNA]</scope>
    <source>
        <strain evidence="2 3">ALL</strain>
    </source>
</reference>
<keyword evidence="3" id="KW-1185">Reference proteome</keyword>
<organism evidence="2 3">
    <name type="scientific">Steinernema carpocapsae</name>
    <name type="common">Entomopathogenic nematode</name>
    <dbReference type="NCBI Taxonomy" id="34508"/>
    <lineage>
        <taxon>Eukaryota</taxon>
        <taxon>Metazoa</taxon>
        <taxon>Ecdysozoa</taxon>
        <taxon>Nematoda</taxon>
        <taxon>Chromadorea</taxon>
        <taxon>Rhabditida</taxon>
        <taxon>Tylenchina</taxon>
        <taxon>Panagrolaimomorpha</taxon>
        <taxon>Strongyloidoidea</taxon>
        <taxon>Steinernematidae</taxon>
        <taxon>Steinernema</taxon>
    </lineage>
</organism>
<feature type="compositionally biased region" description="Polar residues" evidence="1">
    <location>
        <begin position="371"/>
        <end position="386"/>
    </location>
</feature>